<dbReference type="InterPro" id="IPR042837">
    <property type="entry name" value="PTX3"/>
</dbReference>
<comment type="caution">
    <text evidence="5">The sequence shown here is derived from an EMBL/GenBank/DDBJ whole genome shotgun (WGS) entry which is preliminary data.</text>
</comment>
<dbReference type="PANTHER" id="PTHR46943:SF1">
    <property type="entry name" value="PENTRAXIN-RELATED PROTEIN PTX3"/>
    <property type="match status" value="1"/>
</dbReference>
<evidence type="ECO:0000256" key="2">
    <source>
        <dbReference type="ARBA" id="ARBA00023157"/>
    </source>
</evidence>
<feature type="domain" description="LamG-like jellyroll fold" evidence="4">
    <location>
        <begin position="439"/>
        <end position="584"/>
    </location>
</feature>
<protein>
    <recommendedName>
        <fullName evidence="4">LamG-like jellyroll fold domain-containing protein</fullName>
    </recommendedName>
</protein>
<proteinExistence type="predicted"/>
<evidence type="ECO:0000256" key="1">
    <source>
        <dbReference type="ARBA" id="ARBA00022729"/>
    </source>
</evidence>
<dbReference type="Proteomes" id="UP000579647">
    <property type="component" value="Unassembled WGS sequence"/>
</dbReference>
<keyword evidence="2" id="KW-1015">Disulfide bond</keyword>
<dbReference type="SUPFAM" id="SSF49899">
    <property type="entry name" value="Concanavalin A-like lectins/glucanases"/>
    <property type="match status" value="2"/>
</dbReference>
<dbReference type="GO" id="GO:0006955">
    <property type="term" value="P:immune response"/>
    <property type="evidence" value="ECO:0007669"/>
    <property type="project" value="InterPro"/>
</dbReference>
<sequence>MLRRARVRVAALLALVLLFPFLPVPAFADVGIEVTSADYPAGNEFHGSPGQPGDFTFSSRGAEDVQSYFYGLNDGSCVREAVPEEPGGSVTVTLTPRHAGPNRIYARTVDASGKSSACTSVYSFLVAPPSDPVAYFAFDEGQGNRAADLVNPDQGATLSEGVEWVRGRVGTVENPNTNPAPRLEGTAVHTNGRTDAEITVNHSTVDTSGSFSVSTWVKLEGARADHIAVAQSGAAQSAFQLGYQGDTGQWVFRMFPEDESGDTSREWAVAASTASAETGVWTHLLGTHDGQTGEITLYVDGIEQGTVTHSGPWNARGPLAIGRTLSEGTGGHHWSGAIDDVRVWNRLVLDEAVAGSETNSEVWRLANRPLAAEGRWMLDEWDGTSVADATDHGLEATLHADPLTAWDAAENDITFSPALRLNGDDEYVETSGPALRTDRSFSIAAWVRLDETGEGVDATAVSQAGTHQSGFHLGYQGDSGRWVFKMAAHDDANAVGSTEWTSASSAWLAQPGEWAHLTGVYDHTSGELVLYVDGFEASRAAVEHTWHAEGPLRIGSAQHGGSNTDHWPGDIDDVHAYQGVLEAHSISSVYEGLFPSAQR</sequence>
<dbReference type="InterPro" id="IPR006558">
    <property type="entry name" value="LamG-like"/>
</dbReference>
<dbReference type="Pfam" id="PF13385">
    <property type="entry name" value="Laminin_G_3"/>
    <property type="match status" value="2"/>
</dbReference>
<dbReference type="RefSeq" id="WP_184362467.1">
    <property type="nucleotide sequence ID" value="NZ_BAAAKM010000046.1"/>
</dbReference>
<name>A0A840W9X1_9ACTN</name>
<reference evidence="5 6" key="1">
    <citation type="submission" date="2020-08" db="EMBL/GenBank/DDBJ databases">
        <title>Sequencing the genomes of 1000 actinobacteria strains.</title>
        <authorList>
            <person name="Klenk H.-P."/>
        </authorList>
    </citation>
    <scope>NUCLEOTIDE SEQUENCE [LARGE SCALE GENOMIC DNA]</scope>
    <source>
        <strain evidence="5 6">DSM 44598</strain>
    </source>
</reference>
<dbReference type="EMBL" id="JACHDO010000001">
    <property type="protein sequence ID" value="MBB5489851.1"/>
    <property type="molecule type" value="Genomic_DNA"/>
</dbReference>
<feature type="signal peptide" evidence="3">
    <location>
        <begin position="1"/>
        <end position="28"/>
    </location>
</feature>
<keyword evidence="1 3" id="KW-0732">Signal</keyword>
<organism evidence="5 6">
    <name type="scientific">Nocardiopsis metallicus</name>
    <dbReference type="NCBI Taxonomy" id="179819"/>
    <lineage>
        <taxon>Bacteria</taxon>
        <taxon>Bacillati</taxon>
        <taxon>Actinomycetota</taxon>
        <taxon>Actinomycetes</taxon>
        <taxon>Streptosporangiales</taxon>
        <taxon>Nocardiopsidaceae</taxon>
        <taxon>Nocardiopsis</taxon>
    </lineage>
</organism>
<dbReference type="PANTHER" id="PTHR46943">
    <property type="entry name" value="PENTRAXIN-RELATED PROTEIN PTX3"/>
    <property type="match status" value="1"/>
</dbReference>
<dbReference type="AlphaFoldDB" id="A0A840W9X1"/>
<feature type="domain" description="LamG-like jellyroll fold" evidence="4">
    <location>
        <begin position="209"/>
        <end position="351"/>
    </location>
</feature>
<dbReference type="InterPro" id="IPR013320">
    <property type="entry name" value="ConA-like_dom_sf"/>
</dbReference>
<evidence type="ECO:0000313" key="5">
    <source>
        <dbReference type="EMBL" id="MBB5489851.1"/>
    </source>
</evidence>
<evidence type="ECO:0000256" key="3">
    <source>
        <dbReference type="SAM" id="SignalP"/>
    </source>
</evidence>
<evidence type="ECO:0000259" key="4">
    <source>
        <dbReference type="SMART" id="SM00560"/>
    </source>
</evidence>
<keyword evidence="6" id="KW-1185">Reference proteome</keyword>
<evidence type="ECO:0000313" key="6">
    <source>
        <dbReference type="Proteomes" id="UP000579647"/>
    </source>
</evidence>
<feature type="chain" id="PRO_5032729113" description="LamG-like jellyroll fold domain-containing protein" evidence="3">
    <location>
        <begin position="29"/>
        <end position="599"/>
    </location>
</feature>
<gene>
    <name evidence="5" type="ORF">HNR07_000988</name>
</gene>
<dbReference type="Gene3D" id="2.60.120.200">
    <property type="match status" value="2"/>
</dbReference>
<accession>A0A840W9X1</accession>
<dbReference type="SMART" id="SM00560">
    <property type="entry name" value="LamGL"/>
    <property type="match status" value="2"/>
</dbReference>